<dbReference type="SMART" id="SM00448">
    <property type="entry name" value="REC"/>
    <property type="match status" value="1"/>
</dbReference>
<sequence length="521" mass="61525">MDLKHVFILRQHEKKQQFKREETITRDKLMHWLEEIKEATIHIELKNVGAMANQLLWKLNNDHKQLYREDEWSRLMHPLFIILQQEGDTPIEEIKDGTVLLFNDNLASLNHCKAMIEDLGYTINVATTRQQLIKRFYDRKPDILMLDASTDVNLTHQLVKRLRERATEAFIPIVIFYDTMMDEDKQQFYDEDVNDILSHDVSAPLLDRFIENRLRYRRFLQSNSFIDELTKAYNRSYLDKIWWDLTRAYHHSEQPFSLALIDLDHFKTINDTYGHNVGDDVLVRFSSLFFEMKRPEDYFIRYGGEEFIMLLPQMNRQEAVQYMDEIRERFEAIAFHARQDTFQVTFTVGLDAYQGKADTLQDLTERADKALYLGKEAGRNQVYSYQEDLRSEKRNVIQLALVDDDAFMRSYLTDRLKTLALSEFAVEVTAYPDAETFLTSNWLTHEGKKLLILDLILPGLSGIELLEEIEMQLQEDRFNCLMITGQQKSKEVIKGLERGASDYMIKPFDFNQLVNHIIPLL</sequence>
<dbReference type="InterPro" id="IPR029787">
    <property type="entry name" value="Nucleotide_cyclase"/>
</dbReference>
<evidence type="ECO:0000313" key="4">
    <source>
        <dbReference type="EMBL" id="PXW93106.1"/>
    </source>
</evidence>
<dbReference type="InterPro" id="IPR001789">
    <property type="entry name" value="Sig_transdc_resp-reg_receiver"/>
</dbReference>
<dbReference type="InterPro" id="IPR050469">
    <property type="entry name" value="Diguanylate_Cyclase"/>
</dbReference>
<dbReference type="PROSITE" id="PS50887">
    <property type="entry name" value="GGDEF"/>
    <property type="match status" value="1"/>
</dbReference>
<dbReference type="EMBL" id="QJJR01000001">
    <property type="protein sequence ID" value="PXW93106.1"/>
    <property type="molecule type" value="Genomic_DNA"/>
</dbReference>
<reference evidence="4 5" key="1">
    <citation type="submission" date="2018-05" db="EMBL/GenBank/DDBJ databases">
        <title>Genomic Encyclopedia of Type Strains, Phase IV (KMG-IV): sequencing the most valuable type-strain genomes for metagenomic binning, comparative biology and taxonomic classification.</title>
        <authorList>
            <person name="Goeker M."/>
        </authorList>
    </citation>
    <scope>NUCLEOTIDE SEQUENCE [LARGE SCALE GENOMIC DNA]</scope>
    <source>
        <strain evidence="4 5">DSM 22440</strain>
    </source>
</reference>
<dbReference type="Gene3D" id="3.30.70.270">
    <property type="match status" value="1"/>
</dbReference>
<feature type="modified residue" description="4-aspartylphosphate" evidence="1">
    <location>
        <position position="147"/>
    </location>
</feature>
<dbReference type="PROSITE" id="PS50110">
    <property type="entry name" value="RESPONSE_REGULATORY"/>
    <property type="match status" value="2"/>
</dbReference>
<dbReference type="InterPro" id="IPR011006">
    <property type="entry name" value="CheY-like_superfamily"/>
</dbReference>
<dbReference type="SUPFAM" id="SSF55073">
    <property type="entry name" value="Nucleotide cyclase"/>
    <property type="match status" value="1"/>
</dbReference>
<proteinExistence type="predicted"/>
<organism evidence="4 5">
    <name type="scientific">Streptohalobacillus salinus</name>
    <dbReference type="NCBI Taxonomy" id="621096"/>
    <lineage>
        <taxon>Bacteria</taxon>
        <taxon>Bacillati</taxon>
        <taxon>Bacillota</taxon>
        <taxon>Bacilli</taxon>
        <taxon>Bacillales</taxon>
        <taxon>Bacillaceae</taxon>
        <taxon>Streptohalobacillus</taxon>
    </lineage>
</organism>
<dbReference type="Pfam" id="PF00990">
    <property type="entry name" value="GGDEF"/>
    <property type="match status" value="1"/>
</dbReference>
<feature type="modified residue" description="4-aspartylphosphate" evidence="1">
    <location>
        <position position="454"/>
    </location>
</feature>
<dbReference type="GO" id="GO:0052621">
    <property type="term" value="F:diguanylate cyclase activity"/>
    <property type="evidence" value="ECO:0007669"/>
    <property type="project" value="TreeGrafter"/>
</dbReference>
<keyword evidence="1" id="KW-0597">Phosphoprotein</keyword>
<evidence type="ECO:0000259" key="3">
    <source>
        <dbReference type="PROSITE" id="PS50887"/>
    </source>
</evidence>
<accession>A0A2V3WDW6</accession>
<dbReference type="NCBIfam" id="TIGR00254">
    <property type="entry name" value="GGDEF"/>
    <property type="match status" value="1"/>
</dbReference>
<evidence type="ECO:0000259" key="2">
    <source>
        <dbReference type="PROSITE" id="PS50110"/>
    </source>
</evidence>
<dbReference type="SMART" id="SM00267">
    <property type="entry name" value="GGDEF"/>
    <property type="match status" value="1"/>
</dbReference>
<name>A0A2V3WDW6_9BACI</name>
<dbReference type="InterPro" id="IPR000160">
    <property type="entry name" value="GGDEF_dom"/>
</dbReference>
<comment type="caution">
    <text evidence="4">The sequence shown here is derived from an EMBL/GenBank/DDBJ whole genome shotgun (WGS) entry which is preliminary data.</text>
</comment>
<evidence type="ECO:0000256" key="1">
    <source>
        <dbReference type="PROSITE-ProRule" id="PRU00169"/>
    </source>
</evidence>
<dbReference type="Gene3D" id="3.40.50.2300">
    <property type="match status" value="2"/>
</dbReference>
<feature type="domain" description="Response regulatory" evidence="2">
    <location>
        <begin position="398"/>
        <end position="521"/>
    </location>
</feature>
<protein>
    <submittedName>
        <fullName evidence="4">Diguanylate cyclase (GGDEF)-like protein</fullName>
    </submittedName>
</protein>
<dbReference type="FunFam" id="3.30.70.270:FF:000001">
    <property type="entry name" value="Diguanylate cyclase domain protein"/>
    <property type="match status" value="1"/>
</dbReference>
<feature type="domain" description="GGDEF" evidence="3">
    <location>
        <begin position="254"/>
        <end position="387"/>
    </location>
</feature>
<dbReference type="PANTHER" id="PTHR45138:SF9">
    <property type="entry name" value="DIGUANYLATE CYCLASE DGCM-RELATED"/>
    <property type="match status" value="1"/>
</dbReference>
<keyword evidence="5" id="KW-1185">Reference proteome</keyword>
<dbReference type="RefSeq" id="WP_110250202.1">
    <property type="nucleotide sequence ID" value="NZ_QJJR01000001.1"/>
</dbReference>
<dbReference type="CDD" id="cd01949">
    <property type="entry name" value="GGDEF"/>
    <property type="match status" value="1"/>
</dbReference>
<dbReference type="GO" id="GO:0000160">
    <property type="term" value="P:phosphorelay signal transduction system"/>
    <property type="evidence" value="ECO:0007669"/>
    <property type="project" value="InterPro"/>
</dbReference>
<feature type="domain" description="Response regulatory" evidence="2">
    <location>
        <begin position="98"/>
        <end position="214"/>
    </location>
</feature>
<gene>
    <name evidence="4" type="ORF">DES38_101189</name>
</gene>
<dbReference type="PANTHER" id="PTHR45138">
    <property type="entry name" value="REGULATORY COMPONENTS OF SENSORY TRANSDUCTION SYSTEM"/>
    <property type="match status" value="1"/>
</dbReference>
<dbReference type="Proteomes" id="UP000247922">
    <property type="component" value="Unassembled WGS sequence"/>
</dbReference>
<dbReference type="Pfam" id="PF00072">
    <property type="entry name" value="Response_reg"/>
    <property type="match status" value="1"/>
</dbReference>
<dbReference type="OrthoDB" id="9759607at2"/>
<dbReference type="SUPFAM" id="SSF52172">
    <property type="entry name" value="CheY-like"/>
    <property type="match status" value="2"/>
</dbReference>
<dbReference type="InterPro" id="IPR043128">
    <property type="entry name" value="Rev_trsase/Diguanyl_cyclase"/>
</dbReference>
<evidence type="ECO:0000313" key="5">
    <source>
        <dbReference type="Proteomes" id="UP000247922"/>
    </source>
</evidence>
<dbReference type="AlphaFoldDB" id="A0A2V3WDW6"/>